<evidence type="ECO:0000259" key="9">
    <source>
        <dbReference type="PROSITE" id="PS50109"/>
    </source>
</evidence>
<evidence type="ECO:0000256" key="8">
    <source>
        <dbReference type="SAM" id="MobiDB-lite"/>
    </source>
</evidence>
<feature type="compositionally biased region" description="Low complexity" evidence="8">
    <location>
        <begin position="466"/>
        <end position="477"/>
    </location>
</feature>
<dbReference type="InterPro" id="IPR011006">
    <property type="entry name" value="CheY-like_superfamily"/>
</dbReference>
<protein>
    <recommendedName>
        <fullName evidence="2">histidine kinase</fullName>
        <ecNumber evidence="2">2.7.13.3</ecNumber>
    </recommendedName>
</protein>
<dbReference type="PROSITE" id="PS50109">
    <property type="entry name" value="HIS_KIN"/>
    <property type="match status" value="1"/>
</dbReference>
<evidence type="ECO:0000313" key="11">
    <source>
        <dbReference type="EMBL" id="MEA5520541.1"/>
    </source>
</evidence>
<accession>A0ABU5U026</accession>
<evidence type="ECO:0000256" key="4">
    <source>
        <dbReference type="ARBA" id="ARBA00022679"/>
    </source>
</evidence>
<feature type="compositionally biased region" description="Basic and acidic residues" evidence="8">
    <location>
        <begin position="615"/>
        <end position="627"/>
    </location>
</feature>
<dbReference type="GO" id="GO:0005524">
    <property type="term" value="F:ATP binding"/>
    <property type="evidence" value="ECO:0007669"/>
    <property type="project" value="UniProtKB-KW"/>
</dbReference>
<evidence type="ECO:0000313" key="12">
    <source>
        <dbReference type="Proteomes" id="UP001301728"/>
    </source>
</evidence>
<keyword evidence="11" id="KW-0067">ATP-binding</keyword>
<keyword evidence="5" id="KW-0418">Kinase</keyword>
<evidence type="ECO:0000256" key="7">
    <source>
        <dbReference type="PROSITE-ProRule" id="PRU00169"/>
    </source>
</evidence>
<dbReference type="Pfam" id="PF00512">
    <property type="entry name" value="HisKA"/>
    <property type="match status" value="1"/>
</dbReference>
<dbReference type="PRINTS" id="PR00344">
    <property type="entry name" value="BCTRLSENSOR"/>
</dbReference>
<dbReference type="InterPro" id="IPR005467">
    <property type="entry name" value="His_kinase_dom"/>
</dbReference>
<dbReference type="InterPro" id="IPR036890">
    <property type="entry name" value="HATPase_C_sf"/>
</dbReference>
<comment type="caution">
    <text evidence="7">Lacks conserved residue(s) required for the propagation of feature annotation.</text>
</comment>
<dbReference type="CDD" id="cd16922">
    <property type="entry name" value="HATPase_EvgS-ArcB-TorS-like"/>
    <property type="match status" value="1"/>
</dbReference>
<keyword evidence="3" id="KW-0597">Phosphoprotein</keyword>
<comment type="catalytic activity">
    <reaction evidence="1">
        <text>ATP + protein L-histidine = ADP + protein N-phospho-L-histidine.</text>
        <dbReference type="EC" id="2.7.13.3"/>
    </reaction>
</comment>
<dbReference type="InterPro" id="IPR003661">
    <property type="entry name" value="HisK_dim/P_dom"/>
</dbReference>
<gene>
    <name evidence="11" type="ORF">VB854_16455</name>
</gene>
<dbReference type="InterPro" id="IPR004358">
    <property type="entry name" value="Sig_transdc_His_kin-like_C"/>
</dbReference>
<keyword evidence="6" id="KW-0902">Two-component regulatory system</keyword>
<organism evidence="11 12">
    <name type="scientific">Limnoraphis robusta CCNP1315</name>
    <dbReference type="NCBI Taxonomy" id="3110306"/>
    <lineage>
        <taxon>Bacteria</taxon>
        <taxon>Bacillati</taxon>
        <taxon>Cyanobacteriota</taxon>
        <taxon>Cyanophyceae</taxon>
        <taxon>Oscillatoriophycideae</taxon>
        <taxon>Oscillatoriales</taxon>
        <taxon>Sirenicapillariaceae</taxon>
        <taxon>Limnoraphis</taxon>
    </lineage>
</organism>
<proteinExistence type="predicted"/>
<comment type="caution">
    <text evidence="11">The sequence shown here is derived from an EMBL/GenBank/DDBJ whole genome shotgun (WGS) entry which is preliminary data.</text>
</comment>
<feature type="region of interest" description="Disordered" evidence="8">
    <location>
        <begin position="461"/>
        <end position="483"/>
    </location>
</feature>
<dbReference type="InterPro" id="IPR001789">
    <property type="entry name" value="Sig_transdc_resp-reg_receiver"/>
</dbReference>
<dbReference type="Pfam" id="PF00072">
    <property type="entry name" value="Response_reg"/>
    <property type="match status" value="1"/>
</dbReference>
<dbReference type="PROSITE" id="PS50110">
    <property type="entry name" value="RESPONSE_REGULATORY"/>
    <property type="match status" value="1"/>
</dbReference>
<dbReference type="InterPro" id="IPR003594">
    <property type="entry name" value="HATPase_dom"/>
</dbReference>
<name>A0ABU5U026_9CYAN</name>
<evidence type="ECO:0000256" key="1">
    <source>
        <dbReference type="ARBA" id="ARBA00000085"/>
    </source>
</evidence>
<dbReference type="SUPFAM" id="SSF54631">
    <property type="entry name" value="CBS-domain pair"/>
    <property type="match status" value="1"/>
</dbReference>
<feature type="domain" description="Histidine kinase" evidence="9">
    <location>
        <begin position="371"/>
        <end position="613"/>
    </location>
</feature>
<dbReference type="Gene3D" id="1.10.287.130">
    <property type="match status" value="1"/>
</dbReference>
<dbReference type="Gene3D" id="3.30.565.10">
    <property type="entry name" value="Histidine kinase-like ATPase, C-terminal domain"/>
    <property type="match status" value="1"/>
</dbReference>
<dbReference type="EMBL" id="JAYGHT010000083">
    <property type="protein sequence ID" value="MEA5520541.1"/>
    <property type="molecule type" value="Genomic_DNA"/>
</dbReference>
<dbReference type="SMART" id="SM00387">
    <property type="entry name" value="HATPase_c"/>
    <property type="match status" value="1"/>
</dbReference>
<dbReference type="SUPFAM" id="SSF47384">
    <property type="entry name" value="Homodimeric domain of signal transducing histidine kinase"/>
    <property type="match status" value="1"/>
</dbReference>
<dbReference type="InterPro" id="IPR046342">
    <property type="entry name" value="CBS_dom_sf"/>
</dbReference>
<dbReference type="InterPro" id="IPR036097">
    <property type="entry name" value="HisK_dim/P_sf"/>
</dbReference>
<feature type="region of interest" description="Disordered" evidence="8">
    <location>
        <begin position="608"/>
        <end position="646"/>
    </location>
</feature>
<dbReference type="SUPFAM" id="SSF52172">
    <property type="entry name" value="CheY-like"/>
    <property type="match status" value="1"/>
</dbReference>
<keyword evidence="4" id="KW-0808">Transferase</keyword>
<feature type="domain" description="Response regulatory" evidence="10">
    <location>
        <begin position="653"/>
        <end position="766"/>
    </location>
</feature>
<dbReference type="SMART" id="SM00388">
    <property type="entry name" value="HisKA"/>
    <property type="match status" value="1"/>
</dbReference>
<dbReference type="PANTHER" id="PTHR43047:SF63">
    <property type="entry name" value="HISTIDINE KINASE"/>
    <property type="match status" value="1"/>
</dbReference>
<keyword evidence="11" id="KW-0547">Nucleotide-binding</keyword>
<evidence type="ECO:0000256" key="2">
    <source>
        <dbReference type="ARBA" id="ARBA00012438"/>
    </source>
</evidence>
<keyword evidence="12" id="KW-1185">Reference proteome</keyword>
<dbReference type="EC" id="2.7.13.3" evidence="2"/>
<sequence>MYSCPTHLQSFIRAVPVCLQTATLSQVWSIFCLENCDRIVVINPTTDQPVGVVYLCRLMAYVFPQSDLIALSEGSHLALGAQQSIQQLETTLIEPLIAVPAHLDWSEFWLHLQQTNTDSQTVSSDRSSDLSLNSNPQSLVLVNPNNQFLGLLDSLKLLQFLASNPQLLQAKSANIPENNSSEKAISSLLQLIEQLPIPLMIQRNQGETVAQNQAWCSQFGIDSQYLCETESVPQSSAEFSGTANNKVSSAGWIYSNSQAYRAEATSSPSSQTDTTVPENLNFLPDWSKVETSSNTYVCVCSLPNRQERVWQFVRQPLRGNWAVNLSSEDQSQLWIILAQDITEQHHVAQELAAKNADLVQLNRLKDEFLACISHELKTPLTAVLGLSSLLKDQALGSLNDRQARYAKLIHQSGRHLMMVVNDILDLTRMETGQLELIPEPVQIRGVCERAFEITLQHHAHLDHNSKSSGSDQSSDPVSPDKPQPQQRFILEIEPGLEMIVADELRLRQMLVNLLSNALKFTPDDSQIGLQVSHWENWIGFTVWDKGIGIPEDKQHLIFQKFQQLESPLTRKFEGTGLGLVLTQRLAHLHGGDVSFISKQDQGSQFTLLLPPSPPQRKDWGLDTRDWQPSHPTSKAQPSPAHSPRPSPEIQSRLILIVEAAPRYIFSLTEQLTSLGYRVVIARSGTEALEKARFLQPRVIFLNPLLPLLSGWDVLTLLKTNTHTHQIPVVITATLGDKKRAQLNNCDGFISLPVQKQELQKILTELKQDSLSNQTQRLTLLWLNPIEQETQILLSSTQESPGSTETSLNSIHHSALILHHFSSCRILEADDLNQAELLARIWNPDAMILQSTTGVKNPATFLRKLSEYDILAHLPLITLDQPTTDIANRIEKLSVFPCLVAEYLENKNREKDSDQSLESALLQVIQVAVGMNWKPNILLVDFSILPDFQESDAVSSPKKFNQFINTDEHSPETDAKTSKFKTKIDRALVQYLQTAGFRGLMAESWSEVLQQVQYQSVDLLLICTQDLSPVLLQVLSTLEQISTDFPILILNQSNVPLGNFEQSHPASNPQSERLLTDHLSGELDKQIQELMTKLDMKILPSQISMSDLLEQIKQVLHDNTDLDKP</sequence>
<dbReference type="SMART" id="SM00448">
    <property type="entry name" value="REC"/>
    <property type="match status" value="1"/>
</dbReference>
<dbReference type="Pfam" id="PF02518">
    <property type="entry name" value="HATPase_c"/>
    <property type="match status" value="1"/>
</dbReference>
<evidence type="ECO:0000256" key="6">
    <source>
        <dbReference type="ARBA" id="ARBA00023012"/>
    </source>
</evidence>
<dbReference type="Proteomes" id="UP001301728">
    <property type="component" value="Unassembled WGS sequence"/>
</dbReference>
<reference evidence="11 12" key="1">
    <citation type="submission" date="2023-12" db="EMBL/GenBank/DDBJ databases">
        <title>Baltic Sea Cyanobacteria.</title>
        <authorList>
            <person name="Delbaje E."/>
            <person name="Fewer D.P."/>
            <person name="Shishido T.K."/>
        </authorList>
    </citation>
    <scope>NUCLEOTIDE SEQUENCE [LARGE SCALE GENOMIC DNA]</scope>
    <source>
        <strain evidence="11 12">CCNP 1315</strain>
    </source>
</reference>
<dbReference type="SUPFAM" id="SSF55874">
    <property type="entry name" value="ATPase domain of HSP90 chaperone/DNA topoisomerase II/histidine kinase"/>
    <property type="match status" value="1"/>
</dbReference>
<dbReference type="RefSeq" id="WP_323276306.1">
    <property type="nucleotide sequence ID" value="NZ_JAYGHT010000083.1"/>
</dbReference>
<dbReference type="PANTHER" id="PTHR43047">
    <property type="entry name" value="TWO-COMPONENT HISTIDINE PROTEIN KINASE"/>
    <property type="match status" value="1"/>
</dbReference>
<evidence type="ECO:0000256" key="3">
    <source>
        <dbReference type="ARBA" id="ARBA00022553"/>
    </source>
</evidence>
<evidence type="ECO:0000259" key="10">
    <source>
        <dbReference type="PROSITE" id="PS50110"/>
    </source>
</evidence>
<dbReference type="CDD" id="cd00082">
    <property type="entry name" value="HisKA"/>
    <property type="match status" value="1"/>
</dbReference>
<evidence type="ECO:0000256" key="5">
    <source>
        <dbReference type="ARBA" id="ARBA00022777"/>
    </source>
</evidence>
<dbReference type="Gene3D" id="3.40.50.2300">
    <property type="match status" value="1"/>
</dbReference>